<keyword evidence="2" id="KW-0805">Transcription regulation</keyword>
<gene>
    <name evidence="8" type="ORF">B0O44_105123</name>
</gene>
<dbReference type="Proteomes" id="UP000248198">
    <property type="component" value="Unassembled WGS sequence"/>
</dbReference>
<dbReference type="SUPFAM" id="SSF88659">
    <property type="entry name" value="Sigma3 and sigma4 domains of RNA polymerase sigma factors"/>
    <property type="match status" value="1"/>
</dbReference>
<dbReference type="InterPro" id="IPR039425">
    <property type="entry name" value="RNA_pol_sigma-70-like"/>
</dbReference>
<proteinExistence type="inferred from homology"/>
<comment type="similarity">
    <text evidence="1">Belongs to the sigma-70 factor family. ECF subfamily.</text>
</comment>
<dbReference type="Gene3D" id="1.10.10.10">
    <property type="entry name" value="Winged helix-like DNA-binding domain superfamily/Winged helix DNA-binding domain"/>
    <property type="match status" value="1"/>
</dbReference>
<dbReference type="InterPro" id="IPR013324">
    <property type="entry name" value="RNA_pol_sigma_r3/r4-like"/>
</dbReference>
<dbReference type="Pfam" id="PF08281">
    <property type="entry name" value="Sigma70_r4_2"/>
    <property type="match status" value="1"/>
</dbReference>
<evidence type="ECO:0000259" key="6">
    <source>
        <dbReference type="Pfam" id="PF04542"/>
    </source>
</evidence>
<dbReference type="GO" id="GO:0006352">
    <property type="term" value="P:DNA-templated transcription initiation"/>
    <property type="evidence" value="ECO:0007669"/>
    <property type="project" value="InterPro"/>
</dbReference>
<organism evidence="8 9">
    <name type="scientific">Pedobacter nutrimenti</name>
    <dbReference type="NCBI Taxonomy" id="1241337"/>
    <lineage>
        <taxon>Bacteria</taxon>
        <taxon>Pseudomonadati</taxon>
        <taxon>Bacteroidota</taxon>
        <taxon>Sphingobacteriia</taxon>
        <taxon>Sphingobacteriales</taxon>
        <taxon>Sphingobacteriaceae</taxon>
        <taxon>Pedobacter</taxon>
    </lineage>
</organism>
<dbReference type="GO" id="GO:0003677">
    <property type="term" value="F:DNA binding"/>
    <property type="evidence" value="ECO:0007669"/>
    <property type="project" value="UniProtKB-KW"/>
</dbReference>
<dbReference type="AlphaFoldDB" id="A0A318UB45"/>
<dbReference type="Pfam" id="PF04542">
    <property type="entry name" value="Sigma70_r2"/>
    <property type="match status" value="1"/>
</dbReference>
<dbReference type="InterPro" id="IPR036388">
    <property type="entry name" value="WH-like_DNA-bd_sf"/>
</dbReference>
<dbReference type="InterPro" id="IPR007627">
    <property type="entry name" value="RNA_pol_sigma70_r2"/>
</dbReference>
<dbReference type="CDD" id="cd06171">
    <property type="entry name" value="Sigma70_r4"/>
    <property type="match status" value="1"/>
</dbReference>
<evidence type="ECO:0000256" key="1">
    <source>
        <dbReference type="ARBA" id="ARBA00010641"/>
    </source>
</evidence>
<protein>
    <submittedName>
        <fullName evidence="8">RNA polymerase sigma-70 factor (ECF subfamily)</fullName>
    </submittedName>
</protein>
<evidence type="ECO:0000256" key="2">
    <source>
        <dbReference type="ARBA" id="ARBA00023015"/>
    </source>
</evidence>
<dbReference type="SUPFAM" id="SSF88946">
    <property type="entry name" value="Sigma2 domain of RNA polymerase sigma factors"/>
    <property type="match status" value="1"/>
</dbReference>
<reference evidence="8 9" key="1">
    <citation type="submission" date="2018-06" db="EMBL/GenBank/DDBJ databases">
        <title>Genomic Encyclopedia of Archaeal and Bacterial Type Strains, Phase II (KMG-II): from individual species to whole genera.</title>
        <authorList>
            <person name="Goeker M."/>
        </authorList>
    </citation>
    <scope>NUCLEOTIDE SEQUENCE [LARGE SCALE GENOMIC DNA]</scope>
    <source>
        <strain evidence="8 9">DSM 27372</strain>
    </source>
</reference>
<evidence type="ECO:0000256" key="3">
    <source>
        <dbReference type="ARBA" id="ARBA00023082"/>
    </source>
</evidence>
<keyword evidence="9" id="KW-1185">Reference proteome</keyword>
<dbReference type="PANTHER" id="PTHR43133:SF52">
    <property type="entry name" value="ECF RNA POLYMERASE SIGMA FACTOR SIGL"/>
    <property type="match status" value="1"/>
</dbReference>
<feature type="domain" description="RNA polymerase sigma-70 region 2" evidence="6">
    <location>
        <begin position="15"/>
        <end position="82"/>
    </location>
</feature>
<feature type="domain" description="RNA polymerase sigma factor 70 region 4 type 2" evidence="7">
    <location>
        <begin position="114"/>
        <end position="163"/>
    </location>
</feature>
<keyword evidence="4" id="KW-0238">DNA-binding</keyword>
<dbReference type="GO" id="GO:0016987">
    <property type="term" value="F:sigma factor activity"/>
    <property type="evidence" value="ECO:0007669"/>
    <property type="project" value="UniProtKB-KW"/>
</dbReference>
<accession>A0A318UB45</accession>
<keyword evidence="5" id="KW-0804">Transcription</keyword>
<keyword evidence="3" id="KW-0731">Sigma factor</keyword>
<evidence type="ECO:0000313" key="9">
    <source>
        <dbReference type="Proteomes" id="UP000248198"/>
    </source>
</evidence>
<evidence type="ECO:0000259" key="7">
    <source>
        <dbReference type="Pfam" id="PF08281"/>
    </source>
</evidence>
<dbReference type="InterPro" id="IPR013325">
    <property type="entry name" value="RNA_pol_sigma_r2"/>
</dbReference>
<dbReference type="InterPro" id="IPR014284">
    <property type="entry name" value="RNA_pol_sigma-70_dom"/>
</dbReference>
<dbReference type="Gene3D" id="1.10.1740.10">
    <property type="match status" value="1"/>
</dbReference>
<dbReference type="OrthoDB" id="9798255at2"/>
<dbReference type="NCBIfam" id="TIGR02937">
    <property type="entry name" value="sigma70-ECF"/>
    <property type="match status" value="1"/>
</dbReference>
<name>A0A318UB45_9SPHI</name>
<dbReference type="InterPro" id="IPR013249">
    <property type="entry name" value="RNA_pol_sigma70_r4_t2"/>
</dbReference>
<evidence type="ECO:0000256" key="4">
    <source>
        <dbReference type="ARBA" id="ARBA00023125"/>
    </source>
</evidence>
<evidence type="ECO:0000256" key="5">
    <source>
        <dbReference type="ARBA" id="ARBA00023163"/>
    </source>
</evidence>
<sequence>MLKVKAGDPDKMGLLFERHSRALYGFLFHMSNHREASEDMVQIVFYRMLKYSHSFSGEGEFKTWMYHLARNVLKDQAKKDKRMGNRYDIADFSEKMGNGESADGDLQRKQDLNTLQNALNRLNADHREVLVMSKLQELKYHQIAAVMNITKGAVKVRVHRAINELKEIYAKVNTKQDGDELQKR</sequence>
<dbReference type="EMBL" id="QKLU01000005">
    <property type="protein sequence ID" value="PYF72753.1"/>
    <property type="molecule type" value="Genomic_DNA"/>
</dbReference>
<dbReference type="PANTHER" id="PTHR43133">
    <property type="entry name" value="RNA POLYMERASE ECF-TYPE SIGMA FACTO"/>
    <property type="match status" value="1"/>
</dbReference>
<comment type="caution">
    <text evidence="8">The sequence shown here is derived from an EMBL/GenBank/DDBJ whole genome shotgun (WGS) entry which is preliminary data.</text>
</comment>
<evidence type="ECO:0000313" key="8">
    <source>
        <dbReference type="EMBL" id="PYF72753.1"/>
    </source>
</evidence>